<dbReference type="GO" id="GO:0032259">
    <property type="term" value="P:methylation"/>
    <property type="evidence" value="ECO:0007669"/>
    <property type="project" value="UniProtKB-KW"/>
</dbReference>
<keyword evidence="1" id="KW-0489">Methyltransferase</keyword>
<name>A0A0F9CF61_9ZZZZ</name>
<keyword evidence="2" id="KW-0808">Transferase</keyword>
<dbReference type="InterPro" id="IPR002941">
    <property type="entry name" value="DNA_methylase_N4/N6"/>
</dbReference>
<dbReference type="Pfam" id="PF01555">
    <property type="entry name" value="N6_N4_Mtase"/>
    <property type="match status" value="1"/>
</dbReference>
<dbReference type="Gene3D" id="3.40.50.150">
    <property type="entry name" value="Vaccinia Virus protein VP39"/>
    <property type="match status" value="1"/>
</dbReference>
<feature type="domain" description="DNA methylase N-4/N-6" evidence="3">
    <location>
        <begin position="10"/>
        <end position="297"/>
    </location>
</feature>
<reference evidence="4" key="1">
    <citation type="journal article" date="2015" name="Nature">
        <title>Complex archaea that bridge the gap between prokaryotes and eukaryotes.</title>
        <authorList>
            <person name="Spang A."/>
            <person name="Saw J.H."/>
            <person name="Jorgensen S.L."/>
            <person name="Zaremba-Niedzwiedzka K."/>
            <person name="Martijn J."/>
            <person name="Lind A.E."/>
            <person name="van Eijk R."/>
            <person name="Schleper C."/>
            <person name="Guy L."/>
            <person name="Ettema T.J."/>
        </authorList>
    </citation>
    <scope>NUCLEOTIDE SEQUENCE</scope>
</reference>
<dbReference type="PRINTS" id="PR00508">
    <property type="entry name" value="S21N4MTFRASE"/>
</dbReference>
<sequence>GLKQLDSNSIDCSMSSPPYWALRDYSTEGQLGLEPTFDEYIKKLCDIYDEVKRVLKPSGTCWVNLGDTYGGTGVGQENNMESKGIQTSGQYEDAKEARDLKNKATKGIYDKCLLLIPFRFAIEMINRGWILRNTIIWHKPNCMPSSAKDRFTVDFEYIFFFVKNKKYFFEPQYEEQSPHTLVAFKNGKVPLNPKSILNPNDIKAGKTQQAMRVGDWNAILPFGRNKRTVWSICPQPFPEGVCPICGYYGKPKGKYEKEGYFGGEEKRERFCPNCRNPIVTSHFAIYPEELCQTPLKSGCPEFVCKKCGKRTFSKGKVPKHKCK</sequence>
<dbReference type="GO" id="GO:0008170">
    <property type="term" value="F:N-methyltransferase activity"/>
    <property type="evidence" value="ECO:0007669"/>
    <property type="project" value="InterPro"/>
</dbReference>
<dbReference type="GO" id="GO:0003677">
    <property type="term" value="F:DNA binding"/>
    <property type="evidence" value="ECO:0007669"/>
    <property type="project" value="InterPro"/>
</dbReference>
<dbReference type="AlphaFoldDB" id="A0A0F9CF61"/>
<gene>
    <name evidence="4" type="ORF">LCGC14_2673880</name>
</gene>
<proteinExistence type="predicted"/>
<dbReference type="InterPro" id="IPR029063">
    <property type="entry name" value="SAM-dependent_MTases_sf"/>
</dbReference>
<dbReference type="InterPro" id="IPR001091">
    <property type="entry name" value="RM_Methyltransferase"/>
</dbReference>
<comment type="caution">
    <text evidence="4">The sequence shown here is derived from an EMBL/GenBank/DDBJ whole genome shotgun (WGS) entry which is preliminary data.</text>
</comment>
<protein>
    <recommendedName>
        <fullName evidence="3">DNA methylase N-4/N-6 domain-containing protein</fullName>
    </recommendedName>
</protein>
<accession>A0A0F9CF61</accession>
<organism evidence="4">
    <name type="scientific">marine sediment metagenome</name>
    <dbReference type="NCBI Taxonomy" id="412755"/>
    <lineage>
        <taxon>unclassified sequences</taxon>
        <taxon>metagenomes</taxon>
        <taxon>ecological metagenomes</taxon>
    </lineage>
</organism>
<dbReference type="SUPFAM" id="SSF53335">
    <property type="entry name" value="S-adenosyl-L-methionine-dependent methyltransferases"/>
    <property type="match status" value="1"/>
</dbReference>
<evidence type="ECO:0000313" key="4">
    <source>
        <dbReference type="EMBL" id="KKK95331.1"/>
    </source>
</evidence>
<feature type="non-terminal residue" evidence="4">
    <location>
        <position position="1"/>
    </location>
</feature>
<evidence type="ECO:0000259" key="3">
    <source>
        <dbReference type="Pfam" id="PF01555"/>
    </source>
</evidence>
<evidence type="ECO:0000256" key="1">
    <source>
        <dbReference type="ARBA" id="ARBA00022603"/>
    </source>
</evidence>
<dbReference type="EMBL" id="LAZR01046959">
    <property type="protein sequence ID" value="KKK95331.1"/>
    <property type="molecule type" value="Genomic_DNA"/>
</dbReference>
<evidence type="ECO:0000256" key="2">
    <source>
        <dbReference type="ARBA" id="ARBA00022679"/>
    </source>
</evidence>